<dbReference type="InterPro" id="IPR036890">
    <property type="entry name" value="HATPase_C_sf"/>
</dbReference>
<dbReference type="Pfam" id="PF02518">
    <property type="entry name" value="HATPase_c"/>
    <property type="match status" value="1"/>
</dbReference>
<evidence type="ECO:0000256" key="3">
    <source>
        <dbReference type="ARBA" id="ARBA00021495"/>
    </source>
</evidence>
<comment type="catalytic activity">
    <reaction evidence="1">
        <text>ATP + protein L-histidine = ADP + protein N-phospho-L-histidine.</text>
        <dbReference type="EC" id="2.7.13.3"/>
    </reaction>
</comment>
<dbReference type="InterPro" id="IPR004105">
    <property type="entry name" value="CheA-like_dim"/>
</dbReference>
<feature type="compositionally biased region" description="Polar residues" evidence="12">
    <location>
        <begin position="274"/>
        <end position="290"/>
    </location>
</feature>
<dbReference type="Gene3D" id="1.10.287.560">
    <property type="entry name" value="Histidine kinase CheA-like, homodimeric domain"/>
    <property type="match status" value="1"/>
</dbReference>
<dbReference type="Gene3D" id="1.20.120.160">
    <property type="entry name" value="HPT domain"/>
    <property type="match status" value="1"/>
</dbReference>
<evidence type="ECO:0000259" key="15">
    <source>
        <dbReference type="PROSITE" id="PS50894"/>
    </source>
</evidence>
<dbReference type="Pfam" id="PF02895">
    <property type="entry name" value="H-kinase_dim"/>
    <property type="match status" value="1"/>
</dbReference>
<evidence type="ECO:0000313" key="17">
    <source>
        <dbReference type="Proteomes" id="UP001235840"/>
    </source>
</evidence>
<name>A0ABT9VUN7_9BACI</name>
<protein>
    <recommendedName>
        <fullName evidence="3">Chemotaxis protein CheA</fullName>
        <ecNumber evidence="2">2.7.13.3</ecNumber>
    </recommendedName>
</protein>
<dbReference type="Pfam" id="PF01627">
    <property type="entry name" value="Hpt"/>
    <property type="match status" value="1"/>
</dbReference>
<dbReference type="SMART" id="SM00387">
    <property type="entry name" value="HATPase_c"/>
    <property type="match status" value="1"/>
</dbReference>
<dbReference type="SUPFAM" id="SSF47226">
    <property type="entry name" value="Histidine-containing phosphotransfer domain, HPT domain"/>
    <property type="match status" value="1"/>
</dbReference>
<organism evidence="16 17">
    <name type="scientific">Caldalkalibacillus horti</name>
    <dbReference type="NCBI Taxonomy" id="77523"/>
    <lineage>
        <taxon>Bacteria</taxon>
        <taxon>Bacillati</taxon>
        <taxon>Bacillota</taxon>
        <taxon>Bacilli</taxon>
        <taxon>Bacillales</taxon>
        <taxon>Bacillaceae</taxon>
        <taxon>Caldalkalibacillus</taxon>
    </lineage>
</organism>
<dbReference type="PRINTS" id="PR00344">
    <property type="entry name" value="BCTRLSENSOR"/>
</dbReference>
<dbReference type="Gene3D" id="3.30.565.10">
    <property type="entry name" value="Histidine kinase-like ATPase, C-terminal domain"/>
    <property type="match status" value="1"/>
</dbReference>
<keyword evidence="10" id="KW-0902">Two-component regulatory system</keyword>
<evidence type="ECO:0000256" key="5">
    <source>
        <dbReference type="ARBA" id="ARBA00022553"/>
    </source>
</evidence>
<dbReference type="CDD" id="cd00088">
    <property type="entry name" value="HPT"/>
    <property type="match status" value="1"/>
</dbReference>
<evidence type="ECO:0000259" key="13">
    <source>
        <dbReference type="PROSITE" id="PS50109"/>
    </source>
</evidence>
<dbReference type="InterPro" id="IPR037006">
    <property type="entry name" value="CheA-like_homodim_sf"/>
</dbReference>
<dbReference type="SUPFAM" id="SSF55874">
    <property type="entry name" value="ATPase domain of HSP90 chaperone/DNA topoisomerase II/histidine kinase"/>
    <property type="match status" value="1"/>
</dbReference>
<dbReference type="InterPro" id="IPR035891">
    <property type="entry name" value="CheY-binding_CheA"/>
</dbReference>
<dbReference type="PROSITE" id="PS50109">
    <property type="entry name" value="HIS_KIN"/>
    <property type="match status" value="1"/>
</dbReference>
<dbReference type="Pfam" id="PF07194">
    <property type="entry name" value="P2"/>
    <property type="match status" value="1"/>
</dbReference>
<evidence type="ECO:0000256" key="2">
    <source>
        <dbReference type="ARBA" id="ARBA00012438"/>
    </source>
</evidence>
<evidence type="ECO:0000256" key="12">
    <source>
        <dbReference type="SAM" id="MobiDB-lite"/>
    </source>
</evidence>
<feature type="domain" description="CheW-like" evidence="14">
    <location>
        <begin position="573"/>
        <end position="703"/>
    </location>
</feature>
<dbReference type="Gene3D" id="2.30.30.40">
    <property type="entry name" value="SH3 Domains"/>
    <property type="match status" value="1"/>
</dbReference>
<keyword evidence="17" id="KW-1185">Reference proteome</keyword>
<evidence type="ECO:0000256" key="9">
    <source>
        <dbReference type="ARBA" id="ARBA00022840"/>
    </source>
</evidence>
<dbReference type="Gene3D" id="3.30.70.1110">
    <property type="entry name" value="Histidine kinase CheA-like, P2 response regulator-binding domain"/>
    <property type="match status" value="1"/>
</dbReference>
<dbReference type="PANTHER" id="PTHR43395:SF1">
    <property type="entry name" value="CHEMOTAXIS PROTEIN CHEA"/>
    <property type="match status" value="1"/>
</dbReference>
<evidence type="ECO:0000313" key="16">
    <source>
        <dbReference type="EMBL" id="MDQ0164684.1"/>
    </source>
</evidence>
<dbReference type="EC" id="2.7.13.3" evidence="2"/>
<dbReference type="CDD" id="cd16916">
    <property type="entry name" value="HATPase_CheA-like"/>
    <property type="match status" value="1"/>
</dbReference>
<dbReference type="GO" id="GO:0004673">
    <property type="term" value="F:protein histidine kinase activity"/>
    <property type="evidence" value="ECO:0007669"/>
    <property type="project" value="UniProtKB-EC"/>
</dbReference>
<evidence type="ECO:0000256" key="7">
    <source>
        <dbReference type="ARBA" id="ARBA00022741"/>
    </source>
</evidence>
<evidence type="ECO:0000256" key="8">
    <source>
        <dbReference type="ARBA" id="ARBA00022777"/>
    </source>
</evidence>
<dbReference type="InterPro" id="IPR036641">
    <property type="entry name" value="HPT_dom_sf"/>
</dbReference>
<feature type="modified residue" description="Phosphohistidine" evidence="11">
    <location>
        <position position="46"/>
    </location>
</feature>
<dbReference type="RefSeq" id="WP_307390667.1">
    <property type="nucleotide sequence ID" value="NZ_BAAADK010000018.1"/>
</dbReference>
<dbReference type="InterPro" id="IPR008207">
    <property type="entry name" value="Sig_transdc_His_kin_Hpt_dom"/>
</dbReference>
<evidence type="ECO:0000256" key="1">
    <source>
        <dbReference type="ARBA" id="ARBA00000085"/>
    </source>
</evidence>
<dbReference type="InterPro" id="IPR037052">
    <property type="entry name" value="CheA-like_P2_sf"/>
</dbReference>
<keyword evidence="8 16" id="KW-0418">Kinase</keyword>
<dbReference type="Pfam" id="PF01584">
    <property type="entry name" value="CheW"/>
    <property type="match status" value="1"/>
</dbReference>
<dbReference type="SMART" id="SM01231">
    <property type="entry name" value="H-kinase_dim"/>
    <property type="match status" value="1"/>
</dbReference>
<dbReference type="SUPFAM" id="SSF50341">
    <property type="entry name" value="CheW-like"/>
    <property type="match status" value="1"/>
</dbReference>
<dbReference type="PROSITE" id="PS50851">
    <property type="entry name" value="CHEW"/>
    <property type="match status" value="1"/>
</dbReference>
<reference evidence="16 17" key="1">
    <citation type="submission" date="2023-07" db="EMBL/GenBank/DDBJ databases">
        <title>Genomic Encyclopedia of Type Strains, Phase IV (KMG-IV): sequencing the most valuable type-strain genomes for metagenomic binning, comparative biology and taxonomic classification.</title>
        <authorList>
            <person name="Goeker M."/>
        </authorList>
    </citation>
    <scope>NUCLEOTIDE SEQUENCE [LARGE SCALE GENOMIC DNA]</scope>
    <source>
        <strain evidence="16 17">DSM 12751</strain>
    </source>
</reference>
<sequence>MDMNQYLDMFIDEAREHLQAINDNLLVFEKTPEDISIVNEIFRSAHTLKGMAATMGFEDLAALTHEMENVLDLIRQHKLVVTTPVIDVIFQSVDALESMVTSIIEKGDGKLDVTDIVAKLAAIVSGKYDPKEFETNSSAISIAKAEVAVATAVPVQTQELTGLELDDFELTVLSQSRESGYHIYHIQVVIRQECVLKAARAYMVFDLLDKSGEVIKSNPSVEEIEEEKFDTSFDLIYVSTESADHLQQVILRVSEIEEANVQQLELEFFQQSNPATEDTQPVVQTESTQVQPPPVANATVEQTVQNEATSDADQSNAASRNVNKTIRVSIDRLDVLMNLFSELVIDRGRLEQISRDLHNNELQETVEHMSRISGDLQGLILNMRMVPIEQVFNRFPRMIRSLAKELNKSVDLQISGAETELDRTVIDEIGDPLVHLLRNALDHGLETAEERRKAGKPETGTIQLKALHSGNHVIIQIVDDGNGINREAVLKKALQNNIISLERGREMSDQEVYQLIFSSGFSTAEKISDISGRGVGLDVVKNKIESLGGSVSIESQLGKGTTFSIQLPLTLSIISAMLVEVEEENYAIPLTSIIETAVFKRSQILSAHRQKVIDFRGKVVPLVSIKEVFELEQENEEDEVVSVVIVRKGDKMAGLIVDSFIGQQEVVLKSLGKYLTNVFAISGATILGDGKVALIIDCNTLIK</sequence>
<proteinExistence type="predicted"/>
<accession>A0ABT9VUN7</accession>
<dbReference type="Proteomes" id="UP001235840">
    <property type="component" value="Unassembled WGS sequence"/>
</dbReference>
<evidence type="ECO:0000256" key="6">
    <source>
        <dbReference type="ARBA" id="ARBA00022679"/>
    </source>
</evidence>
<dbReference type="SMART" id="SM00260">
    <property type="entry name" value="CheW"/>
    <property type="match status" value="1"/>
</dbReference>
<evidence type="ECO:0000256" key="4">
    <source>
        <dbReference type="ARBA" id="ARBA00022500"/>
    </source>
</evidence>
<keyword evidence="9" id="KW-0067">ATP-binding</keyword>
<dbReference type="InterPro" id="IPR036061">
    <property type="entry name" value="CheW-like_dom_sf"/>
</dbReference>
<dbReference type="InterPro" id="IPR036097">
    <property type="entry name" value="HisK_dim/P_sf"/>
</dbReference>
<comment type="caution">
    <text evidence="16">The sequence shown here is derived from an EMBL/GenBank/DDBJ whole genome shotgun (WGS) entry which is preliminary data.</text>
</comment>
<dbReference type="PROSITE" id="PS50894">
    <property type="entry name" value="HPT"/>
    <property type="match status" value="1"/>
</dbReference>
<dbReference type="InterPro" id="IPR051315">
    <property type="entry name" value="Bact_Chemotaxis_CheA"/>
</dbReference>
<gene>
    <name evidence="16" type="ORF">J2S11_000584</name>
</gene>
<evidence type="ECO:0000259" key="14">
    <source>
        <dbReference type="PROSITE" id="PS50851"/>
    </source>
</evidence>
<dbReference type="InterPro" id="IPR004358">
    <property type="entry name" value="Sig_transdc_His_kin-like_C"/>
</dbReference>
<evidence type="ECO:0000256" key="10">
    <source>
        <dbReference type="ARBA" id="ARBA00023012"/>
    </source>
</evidence>
<feature type="domain" description="HPt" evidence="15">
    <location>
        <begin position="1"/>
        <end position="103"/>
    </location>
</feature>
<dbReference type="SUPFAM" id="SSF55052">
    <property type="entry name" value="CheY-binding domain of CheA"/>
    <property type="match status" value="1"/>
</dbReference>
<dbReference type="PANTHER" id="PTHR43395">
    <property type="entry name" value="SENSOR HISTIDINE KINASE CHEA"/>
    <property type="match status" value="1"/>
</dbReference>
<dbReference type="InterPro" id="IPR003594">
    <property type="entry name" value="HATPase_dom"/>
</dbReference>
<dbReference type="SMART" id="SM00073">
    <property type="entry name" value="HPT"/>
    <property type="match status" value="1"/>
</dbReference>
<keyword evidence="7" id="KW-0547">Nucleotide-binding</keyword>
<dbReference type="InterPro" id="IPR005467">
    <property type="entry name" value="His_kinase_dom"/>
</dbReference>
<keyword evidence="6 16" id="KW-0808">Transferase</keyword>
<feature type="region of interest" description="Disordered" evidence="12">
    <location>
        <begin position="274"/>
        <end position="296"/>
    </location>
</feature>
<dbReference type="CDD" id="cd00731">
    <property type="entry name" value="CheA_reg"/>
    <property type="match status" value="1"/>
</dbReference>
<evidence type="ECO:0000256" key="11">
    <source>
        <dbReference type="PROSITE-ProRule" id="PRU00110"/>
    </source>
</evidence>
<feature type="domain" description="Histidine kinase" evidence="13">
    <location>
        <begin position="321"/>
        <end position="571"/>
    </location>
</feature>
<keyword evidence="5 11" id="KW-0597">Phosphoprotein</keyword>
<dbReference type="InterPro" id="IPR010808">
    <property type="entry name" value="CheA_P2-bd"/>
</dbReference>
<dbReference type="SUPFAM" id="SSF47384">
    <property type="entry name" value="Homodimeric domain of signal transducing histidine kinase"/>
    <property type="match status" value="1"/>
</dbReference>
<dbReference type="EMBL" id="JAUSTY010000002">
    <property type="protein sequence ID" value="MDQ0164684.1"/>
    <property type="molecule type" value="Genomic_DNA"/>
</dbReference>
<dbReference type="InterPro" id="IPR002545">
    <property type="entry name" value="CheW-lke_dom"/>
</dbReference>
<keyword evidence="4" id="KW-0145">Chemotaxis</keyword>